<gene>
    <name evidence="3" type="ORF">L1049_010913</name>
</gene>
<organism evidence="3 4">
    <name type="scientific">Liquidambar formosana</name>
    <name type="common">Formosan gum</name>
    <dbReference type="NCBI Taxonomy" id="63359"/>
    <lineage>
        <taxon>Eukaryota</taxon>
        <taxon>Viridiplantae</taxon>
        <taxon>Streptophyta</taxon>
        <taxon>Embryophyta</taxon>
        <taxon>Tracheophyta</taxon>
        <taxon>Spermatophyta</taxon>
        <taxon>Magnoliopsida</taxon>
        <taxon>eudicotyledons</taxon>
        <taxon>Gunneridae</taxon>
        <taxon>Pentapetalae</taxon>
        <taxon>Saxifragales</taxon>
        <taxon>Altingiaceae</taxon>
        <taxon>Liquidambar</taxon>
    </lineage>
</organism>
<keyword evidence="4" id="KW-1185">Reference proteome</keyword>
<protein>
    <submittedName>
        <fullName evidence="3">Uncharacterized protein</fullName>
    </submittedName>
</protein>
<dbReference type="PANTHER" id="PTHR31170:SF17">
    <property type="match status" value="1"/>
</dbReference>
<dbReference type="Pfam" id="PF03140">
    <property type="entry name" value="DUF247"/>
    <property type="match status" value="1"/>
</dbReference>
<name>A0AAP0RQR7_LIQFO</name>
<feature type="compositionally biased region" description="Basic and acidic residues" evidence="1">
    <location>
        <begin position="339"/>
        <end position="363"/>
    </location>
</feature>
<dbReference type="InterPro" id="IPR004158">
    <property type="entry name" value="DUF247_pln"/>
</dbReference>
<feature type="transmembrane region" description="Helical" evidence="2">
    <location>
        <begin position="525"/>
        <end position="552"/>
    </location>
</feature>
<evidence type="ECO:0000256" key="2">
    <source>
        <dbReference type="SAM" id="Phobius"/>
    </source>
</evidence>
<feature type="region of interest" description="Disordered" evidence="1">
    <location>
        <begin position="300"/>
        <end position="363"/>
    </location>
</feature>
<evidence type="ECO:0000256" key="1">
    <source>
        <dbReference type="SAM" id="MobiDB-lite"/>
    </source>
</evidence>
<dbReference type="EMBL" id="JBBPBK010000006">
    <property type="protein sequence ID" value="KAK9282693.1"/>
    <property type="molecule type" value="Genomic_DNA"/>
</dbReference>
<keyword evidence="2" id="KW-0812">Transmembrane</keyword>
<accession>A0AAP0RQR7</accession>
<evidence type="ECO:0000313" key="3">
    <source>
        <dbReference type="EMBL" id="KAK9282693.1"/>
    </source>
</evidence>
<dbReference type="Proteomes" id="UP001415857">
    <property type="component" value="Unassembled WGS sequence"/>
</dbReference>
<keyword evidence="2" id="KW-0472">Membrane</keyword>
<keyword evidence="2" id="KW-1133">Transmembrane helix</keyword>
<reference evidence="3 4" key="1">
    <citation type="journal article" date="2024" name="Plant J.">
        <title>Genome sequences and population genomics reveal climatic adaptation and genomic divergence between two closely related sweetgum species.</title>
        <authorList>
            <person name="Xu W.Q."/>
            <person name="Ren C.Q."/>
            <person name="Zhang X.Y."/>
            <person name="Comes H.P."/>
            <person name="Liu X.H."/>
            <person name="Li Y.G."/>
            <person name="Kettle C.J."/>
            <person name="Jalonen R."/>
            <person name="Gaisberger H."/>
            <person name="Ma Y.Z."/>
            <person name="Qiu Y.X."/>
        </authorList>
    </citation>
    <scope>NUCLEOTIDE SEQUENCE [LARGE SCALE GENOMIC DNA]</scope>
    <source>
        <strain evidence="3">Hangzhou</strain>
    </source>
</reference>
<proteinExistence type="predicted"/>
<dbReference type="AlphaFoldDB" id="A0AAP0RQR7"/>
<comment type="caution">
    <text evidence="3">The sequence shown here is derived from an EMBL/GenBank/DDBJ whole genome shotgun (WGS) entry which is preliminary data.</text>
</comment>
<dbReference type="PANTHER" id="PTHR31170">
    <property type="entry name" value="BNAC04G53230D PROTEIN"/>
    <property type="match status" value="1"/>
</dbReference>
<evidence type="ECO:0000313" key="4">
    <source>
        <dbReference type="Proteomes" id="UP001415857"/>
    </source>
</evidence>
<sequence>MEHHMNVGETSEENALVKRIDKSVHELPRSANECFIYKVHEGLRKGKPEAYEPVLVSIGPYHSQNPRLPAAMKQHKLRYLRSLLERLQVKSVNEYISLLQKLEVRARKCYLEPIDHLNSNDDFVEMMLLDGCFIIEYFYKILLYVDEDDPILKVNGMRAQICLDLILLENQLPYFVLSQLYDIFLSQLNAMTITAENQSPHNFLPEILKVLSISDMGHMAMSVFKIVLPKPHDNFIKGVGNNDTEDTKHLLHLLHILCAPSSSESSDDNNEVIDQNPPLFHLIHIPCFPSSKERTDEVIDHNRPLLDQNRPSSKSSYDDDEIRSLSHPVDIVSGSSSEGRTDEVKDQNRPSSEKGTPKNDHQDEILLQVRSVVELQEAGVEFKKASKTDSTVSLFDIKFRNGLMEIPSFYVEDSTDTLFRNLIAYEQHSPDVEYKYFTDFTVFMDRLITSEKDVEVLRLKEIVVNLLGDDKVVSELFNRLGDGVIFSSGSNFRYFKECSKVNDHCRENWNELKARLRRDYFNNPWASVSTLAAGLLLLLTIVQTIVALITLFT</sequence>